<reference evidence="3" key="1">
    <citation type="submission" date="2021-03" db="EMBL/GenBank/DDBJ databases">
        <authorList>
            <person name="Sun Q."/>
        </authorList>
    </citation>
    <scope>NUCLEOTIDE SEQUENCE</scope>
    <source>
        <strain evidence="3">CCM 8862</strain>
    </source>
</reference>
<dbReference type="Pfam" id="PF09819">
    <property type="entry name" value="ABC_cobalt"/>
    <property type="match status" value="1"/>
</dbReference>
<feature type="region of interest" description="Disordered" evidence="1">
    <location>
        <begin position="1"/>
        <end position="30"/>
    </location>
</feature>
<dbReference type="AlphaFoldDB" id="A0A939DYP9"/>
<evidence type="ECO:0000256" key="2">
    <source>
        <dbReference type="SAM" id="Phobius"/>
    </source>
</evidence>
<feature type="transmembrane region" description="Helical" evidence="2">
    <location>
        <begin position="149"/>
        <end position="171"/>
    </location>
</feature>
<organism evidence="3 4">
    <name type="scientific">Corynebacterium mendelii</name>
    <dbReference type="NCBI Taxonomy" id="2765362"/>
    <lineage>
        <taxon>Bacteria</taxon>
        <taxon>Bacillati</taxon>
        <taxon>Actinomycetota</taxon>
        <taxon>Actinomycetes</taxon>
        <taxon>Mycobacteriales</taxon>
        <taxon>Corynebacteriaceae</taxon>
        <taxon>Corynebacterium</taxon>
    </lineage>
</organism>
<evidence type="ECO:0000313" key="4">
    <source>
        <dbReference type="Proteomes" id="UP000664332"/>
    </source>
</evidence>
<feature type="compositionally biased region" description="Polar residues" evidence="1">
    <location>
        <begin position="1"/>
        <end position="13"/>
    </location>
</feature>
<feature type="transmembrane region" description="Helical" evidence="2">
    <location>
        <begin position="100"/>
        <end position="117"/>
    </location>
</feature>
<gene>
    <name evidence="3" type="ORF">JZY06_01230</name>
</gene>
<feature type="transmembrane region" description="Helical" evidence="2">
    <location>
        <begin position="123"/>
        <end position="142"/>
    </location>
</feature>
<protein>
    <submittedName>
        <fullName evidence="3">ECF transporter S component</fullName>
    </submittedName>
</protein>
<name>A0A939DYP9_9CORY</name>
<dbReference type="InterPro" id="IPR017195">
    <property type="entry name" value="ABC_thiamin-permease_prd"/>
</dbReference>
<feature type="transmembrane region" description="Helical" evidence="2">
    <location>
        <begin position="177"/>
        <end position="196"/>
    </location>
</feature>
<dbReference type="EMBL" id="JAFLEQ010000003">
    <property type="protein sequence ID" value="MBN9643259.1"/>
    <property type="molecule type" value="Genomic_DNA"/>
</dbReference>
<dbReference type="RefSeq" id="WP_207117733.1">
    <property type="nucleotide sequence ID" value="NZ_JAFLEQ010000003.1"/>
</dbReference>
<dbReference type="Proteomes" id="UP000664332">
    <property type="component" value="Unassembled WGS sequence"/>
</dbReference>
<keyword evidence="4" id="KW-1185">Reference proteome</keyword>
<keyword evidence="2" id="KW-0472">Membrane</keyword>
<proteinExistence type="predicted"/>
<keyword evidence="2" id="KW-1133">Transmembrane helix</keyword>
<feature type="transmembrane region" description="Helical" evidence="2">
    <location>
        <begin position="43"/>
        <end position="65"/>
    </location>
</feature>
<feature type="transmembrane region" description="Helical" evidence="2">
    <location>
        <begin position="71"/>
        <end position="91"/>
    </location>
</feature>
<evidence type="ECO:0000313" key="3">
    <source>
        <dbReference type="EMBL" id="MBN9643259.1"/>
    </source>
</evidence>
<comment type="caution">
    <text evidence="3">The sequence shown here is derived from an EMBL/GenBank/DDBJ whole genome shotgun (WGS) entry which is preliminary data.</text>
</comment>
<accession>A0A939DYP9</accession>
<evidence type="ECO:0000256" key="1">
    <source>
        <dbReference type="SAM" id="MobiDB-lite"/>
    </source>
</evidence>
<keyword evidence="2" id="KW-0812">Transmembrane</keyword>
<sequence length="226" mass="23250">MTHTNPAPVTSSAPGGGPGKKEKTLHTSSRSGIKDSVLGTRNLLVTAALGVVGCLFVIPLSYLFGPGVLNPTLFVWLNCAFMGVWLIPYLLPAVIVRRPGAMIIAGFIMGVISAFTTPSGPGALAGNVLGAVFVGIAMAVTLYRFWSTLMFMICGAVFGALNVVMMAASMLPDPTAVKIAGMFVVAVASTSVGVLLTQLLKKAVNKAGVAVNNDPAWAASAAQTKK</sequence>